<comment type="caution">
    <text evidence="1">The sequence shown here is derived from an EMBL/GenBank/DDBJ whole genome shotgun (WGS) entry which is preliminary data.</text>
</comment>
<protein>
    <submittedName>
        <fullName evidence="1">Uncharacterized protein</fullName>
    </submittedName>
</protein>
<dbReference type="EMBL" id="CM042883">
    <property type="protein sequence ID" value="KAI4374603.1"/>
    <property type="molecule type" value="Genomic_DNA"/>
</dbReference>
<gene>
    <name evidence="1" type="ORF">MLD38_012582</name>
</gene>
<name>A0ACB9R7V2_9MYRT</name>
<organism evidence="1 2">
    <name type="scientific">Melastoma candidum</name>
    <dbReference type="NCBI Taxonomy" id="119954"/>
    <lineage>
        <taxon>Eukaryota</taxon>
        <taxon>Viridiplantae</taxon>
        <taxon>Streptophyta</taxon>
        <taxon>Embryophyta</taxon>
        <taxon>Tracheophyta</taxon>
        <taxon>Spermatophyta</taxon>
        <taxon>Magnoliopsida</taxon>
        <taxon>eudicotyledons</taxon>
        <taxon>Gunneridae</taxon>
        <taxon>Pentapetalae</taxon>
        <taxon>rosids</taxon>
        <taxon>malvids</taxon>
        <taxon>Myrtales</taxon>
        <taxon>Melastomataceae</taxon>
        <taxon>Melastomatoideae</taxon>
        <taxon>Melastomateae</taxon>
        <taxon>Melastoma</taxon>
    </lineage>
</organism>
<evidence type="ECO:0000313" key="1">
    <source>
        <dbReference type="EMBL" id="KAI4374603.1"/>
    </source>
</evidence>
<evidence type="ECO:0000313" key="2">
    <source>
        <dbReference type="Proteomes" id="UP001057402"/>
    </source>
</evidence>
<reference evidence="2" key="1">
    <citation type="journal article" date="2023" name="Front. Plant Sci.">
        <title>Chromosomal-level genome assembly of Melastoma candidum provides insights into trichome evolution.</title>
        <authorList>
            <person name="Zhong Y."/>
            <person name="Wu W."/>
            <person name="Sun C."/>
            <person name="Zou P."/>
            <person name="Liu Y."/>
            <person name="Dai S."/>
            <person name="Zhou R."/>
        </authorList>
    </citation>
    <scope>NUCLEOTIDE SEQUENCE [LARGE SCALE GENOMIC DNA]</scope>
</reference>
<accession>A0ACB9R7V2</accession>
<sequence length="185" mass="20617">MPPRQVICGKRACGLTIEAGPNHISVYDLQVGEGTKLGILDKPGESPFPSYDESADFYRVTSGMLCDADAFSENLRTANDLEVPFREAFGDCLFLPICNIFRPHMASGHVIFMGQYGEVIKAEELDWMQGNAGLEFCTQMSSISRYTAEEDFVDADEVFDCIGDPPEQQFNLAFCRSFLEMQLVI</sequence>
<keyword evidence="2" id="KW-1185">Reference proteome</keyword>
<dbReference type="Proteomes" id="UP001057402">
    <property type="component" value="Chromosome 4"/>
</dbReference>
<proteinExistence type="predicted"/>